<dbReference type="EMBL" id="JADYXP020000003">
    <property type="protein sequence ID" value="KAL0128596.1"/>
    <property type="molecule type" value="Genomic_DNA"/>
</dbReference>
<dbReference type="AlphaFoldDB" id="A0AAW2GP85"/>
<accession>A0AAW2GP85</accession>
<proteinExistence type="predicted"/>
<name>A0AAW2GP85_9HYME</name>
<evidence type="ECO:0000313" key="2">
    <source>
        <dbReference type="Proteomes" id="UP001430953"/>
    </source>
</evidence>
<evidence type="ECO:0000313" key="1">
    <source>
        <dbReference type="EMBL" id="KAL0128596.1"/>
    </source>
</evidence>
<protein>
    <submittedName>
        <fullName evidence="1">Uncharacterized protein</fullName>
    </submittedName>
</protein>
<reference evidence="1 2" key="1">
    <citation type="submission" date="2023-03" db="EMBL/GenBank/DDBJ databases">
        <title>High recombination rates correlate with genetic variation in Cardiocondyla obscurior ants.</title>
        <authorList>
            <person name="Errbii M."/>
        </authorList>
    </citation>
    <scope>NUCLEOTIDE SEQUENCE [LARGE SCALE GENOMIC DNA]</scope>
    <source>
        <strain evidence="1">Alpha-2009</strain>
        <tissue evidence="1">Whole body</tissue>
    </source>
</reference>
<dbReference type="Proteomes" id="UP001430953">
    <property type="component" value="Unassembled WGS sequence"/>
</dbReference>
<gene>
    <name evidence="1" type="ORF">PUN28_003751</name>
</gene>
<sequence>MVPATERFSAISHPRRPRTIILLLPPTDQLEATNLSEQSTKPGSEQFRPTTPSYIFSSSFICNSRFPGGEFRACFSPLFPPPFPFVLEKDESLGEDDSISLPELDFQNASNLPDPSIELLEDHEKSSEIEDPLLKLLRKTIAPWSDPVLEKAIIIGFDHFDPKKTRRQVSRSPLKSNFFVFYPGVETPFLAPMSLINLIFPRTTVRVCEIEEITLD</sequence>
<comment type="caution">
    <text evidence="1">The sequence shown here is derived from an EMBL/GenBank/DDBJ whole genome shotgun (WGS) entry which is preliminary data.</text>
</comment>
<keyword evidence="2" id="KW-1185">Reference proteome</keyword>
<organism evidence="1 2">
    <name type="scientific">Cardiocondyla obscurior</name>
    <dbReference type="NCBI Taxonomy" id="286306"/>
    <lineage>
        <taxon>Eukaryota</taxon>
        <taxon>Metazoa</taxon>
        <taxon>Ecdysozoa</taxon>
        <taxon>Arthropoda</taxon>
        <taxon>Hexapoda</taxon>
        <taxon>Insecta</taxon>
        <taxon>Pterygota</taxon>
        <taxon>Neoptera</taxon>
        <taxon>Endopterygota</taxon>
        <taxon>Hymenoptera</taxon>
        <taxon>Apocrita</taxon>
        <taxon>Aculeata</taxon>
        <taxon>Formicoidea</taxon>
        <taxon>Formicidae</taxon>
        <taxon>Myrmicinae</taxon>
        <taxon>Cardiocondyla</taxon>
    </lineage>
</organism>